<name>A0A3L7K4Z5_9BACI</name>
<dbReference type="AlphaFoldDB" id="A0A3L7K4Z5"/>
<keyword evidence="3" id="KW-1185">Reference proteome</keyword>
<keyword evidence="1" id="KW-0472">Membrane</keyword>
<comment type="caution">
    <text evidence="2">The sequence shown here is derived from an EMBL/GenBank/DDBJ whole genome shotgun (WGS) entry which is preliminary data.</text>
</comment>
<feature type="transmembrane region" description="Helical" evidence="1">
    <location>
        <begin position="111"/>
        <end position="133"/>
    </location>
</feature>
<keyword evidence="1" id="KW-0812">Transmembrane</keyword>
<evidence type="ECO:0000256" key="1">
    <source>
        <dbReference type="SAM" id="Phobius"/>
    </source>
</evidence>
<sequence length="316" mass="34969">MFKLIQNEWIKIFKRPGTYVMIGLIVLIIGIMGAFTKYNDLHSASQKGDWKQALTVQNEQTKKNMENGHMPAAAKDQLKKQIAINDYRIQHDIAPAKGETVWTFIAGASDLISFIGLFTIIVAASIVASEFNWGTIKLLLIRPISRWRILLSKYITTILFGLSLLFILFVVTGLLGLILFGTGEGSHAYLAYASGKVVEQSMLLHLVKTYLFGSIDLLMLATMAFMISAVFRNSSLAIGISIFLLFSGSIFTTLVASKFDWAKYILFANTDLTVYSDGVPLVKGMTLGFSVTVLIIYFIVFLALAFGVFSKRDVAA</sequence>
<protein>
    <submittedName>
        <fullName evidence="2">ABC transporter permease</fullName>
    </submittedName>
</protein>
<dbReference type="EMBL" id="RCVZ01000001">
    <property type="protein sequence ID" value="RLQ98107.1"/>
    <property type="molecule type" value="Genomic_DNA"/>
</dbReference>
<evidence type="ECO:0000313" key="3">
    <source>
        <dbReference type="Proteomes" id="UP000276770"/>
    </source>
</evidence>
<gene>
    <name evidence="2" type="ORF">D9X91_01590</name>
</gene>
<keyword evidence="1" id="KW-1133">Transmembrane helix</keyword>
<feature type="transmembrane region" description="Helical" evidence="1">
    <location>
        <begin position="287"/>
        <end position="309"/>
    </location>
</feature>
<dbReference type="OrthoDB" id="8613028at2"/>
<reference evidence="2 3" key="1">
    <citation type="submission" date="2018-10" db="EMBL/GenBank/DDBJ databases">
        <title>Falsibacillus sp. genome draft.</title>
        <authorList>
            <person name="Shi S."/>
        </authorList>
    </citation>
    <scope>NUCLEOTIDE SEQUENCE [LARGE SCALE GENOMIC DNA]</scope>
    <source>
        <strain evidence="2 3">GY 10110</strain>
    </source>
</reference>
<dbReference type="RefSeq" id="WP_121678797.1">
    <property type="nucleotide sequence ID" value="NZ_RCVZ01000001.1"/>
</dbReference>
<dbReference type="Pfam" id="PF12679">
    <property type="entry name" value="ABC2_membrane_2"/>
    <property type="match status" value="1"/>
</dbReference>
<evidence type="ECO:0000313" key="2">
    <source>
        <dbReference type="EMBL" id="RLQ98107.1"/>
    </source>
</evidence>
<proteinExistence type="predicted"/>
<accession>A0A3L7K4Z5</accession>
<organism evidence="2 3">
    <name type="scientific">Falsibacillus albus</name>
    <dbReference type="NCBI Taxonomy" id="2478915"/>
    <lineage>
        <taxon>Bacteria</taxon>
        <taxon>Bacillati</taxon>
        <taxon>Bacillota</taxon>
        <taxon>Bacilli</taxon>
        <taxon>Bacillales</taxon>
        <taxon>Bacillaceae</taxon>
        <taxon>Falsibacillus</taxon>
    </lineage>
</organism>
<dbReference type="Proteomes" id="UP000276770">
    <property type="component" value="Unassembled WGS sequence"/>
</dbReference>
<feature type="transmembrane region" description="Helical" evidence="1">
    <location>
        <begin position="210"/>
        <end position="231"/>
    </location>
</feature>
<dbReference type="PANTHER" id="PTHR37305">
    <property type="entry name" value="INTEGRAL MEMBRANE PROTEIN-RELATED"/>
    <property type="match status" value="1"/>
</dbReference>
<dbReference type="PANTHER" id="PTHR37305:SF1">
    <property type="entry name" value="MEMBRANE PROTEIN"/>
    <property type="match status" value="1"/>
</dbReference>
<feature type="transmembrane region" description="Helical" evidence="1">
    <location>
        <begin position="20"/>
        <end position="38"/>
    </location>
</feature>
<dbReference type="GO" id="GO:0140359">
    <property type="term" value="F:ABC-type transporter activity"/>
    <property type="evidence" value="ECO:0007669"/>
    <property type="project" value="InterPro"/>
</dbReference>
<feature type="transmembrane region" description="Helical" evidence="1">
    <location>
        <begin position="154"/>
        <end position="180"/>
    </location>
</feature>
<dbReference type="GO" id="GO:0005886">
    <property type="term" value="C:plasma membrane"/>
    <property type="evidence" value="ECO:0007669"/>
    <property type="project" value="UniProtKB-SubCell"/>
</dbReference>
<feature type="transmembrane region" description="Helical" evidence="1">
    <location>
        <begin position="236"/>
        <end position="256"/>
    </location>
</feature>